<gene>
    <name evidence="1" type="ORF">Pyn_02164</name>
</gene>
<reference evidence="1 2" key="1">
    <citation type="submission" date="2018-02" db="EMBL/GenBank/DDBJ databases">
        <title>Draft genome of wild Prunus yedoensis var. nudiflora.</title>
        <authorList>
            <person name="Baek S."/>
            <person name="Kim J.-H."/>
            <person name="Choi K."/>
            <person name="Kim G.-B."/>
            <person name="Cho A."/>
            <person name="Jang H."/>
            <person name="Shin C.-H."/>
            <person name="Yu H.-J."/>
            <person name="Mun J.-H."/>
        </authorList>
    </citation>
    <scope>NUCLEOTIDE SEQUENCE [LARGE SCALE GENOMIC DNA]</scope>
    <source>
        <strain evidence="2">cv. Jeju island</strain>
        <tissue evidence="1">Leaf</tissue>
    </source>
</reference>
<dbReference type="Proteomes" id="UP000250321">
    <property type="component" value="Unassembled WGS sequence"/>
</dbReference>
<keyword evidence="2" id="KW-1185">Reference proteome</keyword>
<protein>
    <submittedName>
        <fullName evidence="1">Uncharacterized protein</fullName>
    </submittedName>
</protein>
<evidence type="ECO:0000313" key="1">
    <source>
        <dbReference type="EMBL" id="PQQ10738.1"/>
    </source>
</evidence>
<evidence type="ECO:0000313" key="2">
    <source>
        <dbReference type="Proteomes" id="UP000250321"/>
    </source>
</evidence>
<organism evidence="1 2">
    <name type="scientific">Prunus yedoensis var. nudiflora</name>
    <dbReference type="NCBI Taxonomy" id="2094558"/>
    <lineage>
        <taxon>Eukaryota</taxon>
        <taxon>Viridiplantae</taxon>
        <taxon>Streptophyta</taxon>
        <taxon>Embryophyta</taxon>
        <taxon>Tracheophyta</taxon>
        <taxon>Spermatophyta</taxon>
        <taxon>Magnoliopsida</taxon>
        <taxon>eudicotyledons</taxon>
        <taxon>Gunneridae</taxon>
        <taxon>Pentapetalae</taxon>
        <taxon>rosids</taxon>
        <taxon>fabids</taxon>
        <taxon>Rosales</taxon>
        <taxon>Rosaceae</taxon>
        <taxon>Amygdaloideae</taxon>
        <taxon>Amygdaleae</taxon>
        <taxon>Prunus</taxon>
    </lineage>
</organism>
<name>A0A314Z0Q9_PRUYE</name>
<comment type="caution">
    <text evidence="1">The sequence shown here is derived from an EMBL/GenBank/DDBJ whole genome shotgun (WGS) entry which is preliminary data.</text>
</comment>
<sequence length="92" mass="10368">MSKSGLRVLRMLEKLLLDMSKALLRVDMRWEGGHWWCGSEVGVQASHHVEDGVPQIQCNENIFGEFRLDGAEIYRRGTNKDVKISLGGQLLG</sequence>
<accession>A0A314Z0Q9</accession>
<proteinExistence type="predicted"/>
<dbReference type="EMBL" id="PJQY01000476">
    <property type="protein sequence ID" value="PQQ10738.1"/>
    <property type="molecule type" value="Genomic_DNA"/>
</dbReference>
<dbReference type="AlphaFoldDB" id="A0A314Z0Q9"/>